<gene>
    <name evidence="2" type="ORF">IWX46DRAFT_647718</name>
</gene>
<feature type="signal peptide" evidence="1">
    <location>
        <begin position="1"/>
        <end position="18"/>
    </location>
</feature>
<evidence type="ECO:0000313" key="2">
    <source>
        <dbReference type="EMBL" id="KAK7550608.1"/>
    </source>
</evidence>
<name>A0ABR1MIL7_9PEZI</name>
<proteinExistence type="predicted"/>
<dbReference type="EMBL" id="JBBPDW010000007">
    <property type="protein sequence ID" value="KAK7550608.1"/>
    <property type="molecule type" value="Genomic_DNA"/>
</dbReference>
<sequence>MRYFSMILLNTLATMATATPLDVTASPNPLTPGPENPFFFGAYACSDPHWGGECIKIERLKGYCVNNGKKGTGISSFGPDQGFKCDLFR</sequence>
<comment type="caution">
    <text evidence="2">The sequence shown here is derived from an EMBL/GenBank/DDBJ whole genome shotgun (WGS) entry which is preliminary data.</text>
</comment>
<protein>
    <submittedName>
        <fullName evidence="2">Uncharacterized protein</fullName>
    </submittedName>
</protein>
<keyword evidence="3" id="KW-1185">Reference proteome</keyword>
<dbReference type="Proteomes" id="UP001365128">
    <property type="component" value="Unassembled WGS sequence"/>
</dbReference>
<evidence type="ECO:0000256" key="1">
    <source>
        <dbReference type="SAM" id="SignalP"/>
    </source>
</evidence>
<evidence type="ECO:0000313" key="3">
    <source>
        <dbReference type="Proteomes" id="UP001365128"/>
    </source>
</evidence>
<accession>A0ABR1MIL7</accession>
<reference evidence="2 3" key="1">
    <citation type="submission" date="2024-04" db="EMBL/GenBank/DDBJ databases">
        <title>Phyllosticta paracitricarpa is synonymous to the EU quarantine fungus P. citricarpa based on phylogenomic analyses.</title>
        <authorList>
            <consortium name="Lawrence Berkeley National Laboratory"/>
            <person name="Van Ingen-Buijs V.A."/>
            <person name="Van Westerhoven A.C."/>
            <person name="Haridas S."/>
            <person name="Skiadas P."/>
            <person name="Martin F."/>
            <person name="Groenewald J.Z."/>
            <person name="Crous P.W."/>
            <person name="Seidl M.F."/>
        </authorList>
    </citation>
    <scope>NUCLEOTIDE SEQUENCE [LARGE SCALE GENOMIC DNA]</scope>
    <source>
        <strain evidence="2 3">CBS 122670</strain>
    </source>
</reference>
<keyword evidence="1" id="KW-0732">Signal</keyword>
<feature type="chain" id="PRO_5045561519" evidence="1">
    <location>
        <begin position="19"/>
        <end position="89"/>
    </location>
</feature>
<organism evidence="2 3">
    <name type="scientific">Phyllosticta citricarpa</name>
    <dbReference type="NCBI Taxonomy" id="55181"/>
    <lineage>
        <taxon>Eukaryota</taxon>
        <taxon>Fungi</taxon>
        <taxon>Dikarya</taxon>
        <taxon>Ascomycota</taxon>
        <taxon>Pezizomycotina</taxon>
        <taxon>Dothideomycetes</taxon>
        <taxon>Dothideomycetes incertae sedis</taxon>
        <taxon>Botryosphaeriales</taxon>
        <taxon>Phyllostictaceae</taxon>
        <taxon>Phyllosticta</taxon>
    </lineage>
</organism>